<dbReference type="SMART" id="SM00219">
    <property type="entry name" value="TyrKc"/>
    <property type="match status" value="1"/>
</dbReference>
<evidence type="ECO:0000256" key="21">
    <source>
        <dbReference type="ARBA" id="ARBA00023170"/>
    </source>
</evidence>
<evidence type="ECO:0000256" key="12">
    <source>
        <dbReference type="ARBA" id="ARBA00022741"/>
    </source>
</evidence>
<dbReference type="InterPro" id="IPR008266">
    <property type="entry name" value="Tyr_kinase_AS"/>
</dbReference>
<dbReference type="GO" id="GO:0030154">
    <property type="term" value="P:cell differentiation"/>
    <property type="evidence" value="ECO:0007669"/>
    <property type="project" value="UniProtKB-KW"/>
</dbReference>
<feature type="signal peptide" evidence="28">
    <location>
        <begin position="1"/>
        <end position="18"/>
    </location>
</feature>
<evidence type="ECO:0000256" key="19">
    <source>
        <dbReference type="ARBA" id="ARBA00023137"/>
    </source>
</evidence>
<evidence type="ECO:0000256" key="3">
    <source>
        <dbReference type="ARBA" id="ARBA00011902"/>
    </source>
</evidence>
<keyword evidence="32" id="KW-1185">Reference proteome</keyword>
<gene>
    <name evidence="31" type="primary">FLT1</name>
</gene>
<keyword evidence="12 25" id="KW-0547">Nucleotide-binding</keyword>
<evidence type="ECO:0000256" key="8">
    <source>
        <dbReference type="ARBA" id="ARBA00022679"/>
    </source>
</evidence>
<keyword evidence="18" id="KW-0472">Membrane</keyword>
<dbReference type="SMART" id="SM00409">
    <property type="entry name" value="IG"/>
    <property type="match status" value="7"/>
</dbReference>
<dbReference type="GO" id="GO:0004714">
    <property type="term" value="F:transmembrane receptor protein tyrosine kinase activity"/>
    <property type="evidence" value="ECO:0007669"/>
    <property type="project" value="UniProtKB-EC"/>
</dbReference>
<dbReference type="Pfam" id="PF17988">
    <property type="entry name" value="VEGFR-2_TMD"/>
    <property type="match status" value="1"/>
</dbReference>
<evidence type="ECO:0000256" key="13">
    <source>
        <dbReference type="ARBA" id="ARBA00022753"/>
    </source>
</evidence>
<evidence type="ECO:0000256" key="18">
    <source>
        <dbReference type="ARBA" id="ARBA00023136"/>
    </source>
</evidence>
<feature type="domain" description="Ig-like" evidence="30">
    <location>
        <begin position="686"/>
        <end position="772"/>
    </location>
</feature>
<reference evidence="31" key="2">
    <citation type="submission" date="2025-08" db="UniProtKB">
        <authorList>
            <consortium name="Ensembl"/>
        </authorList>
    </citation>
    <scope>IDENTIFICATION</scope>
</reference>
<evidence type="ECO:0000256" key="10">
    <source>
        <dbReference type="ARBA" id="ARBA00022729"/>
    </source>
</evidence>
<evidence type="ECO:0000256" key="20">
    <source>
        <dbReference type="ARBA" id="ARBA00023157"/>
    </source>
</evidence>
<evidence type="ECO:0000256" key="22">
    <source>
        <dbReference type="ARBA" id="ARBA00023180"/>
    </source>
</evidence>
<dbReference type="InterPro" id="IPR050122">
    <property type="entry name" value="RTK"/>
</dbReference>
<name>A0AAZ3PQ29_ONCTS</name>
<dbReference type="Pfam" id="PF07679">
    <property type="entry name" value="I-set"/>
    <property type="match status" value="2"/>
</dbReference>
<dbReference type="Ensembl" id="ENSOTST00005172093.1">
    <property type="protein sequence ID" value="ENSOTSP00005118415.1"/>
    <property type="gene ID" value="ENSOTSG00005011660.2"/>
</dbReference>
<dbReference type="PROSITE" id="PS00240">
    <property type="entry name" value="RECEPTOR_TYR_KIN_III"/>
    <property type="match status" value="1"/>
</dbReference>
<dbReference type="FunFam" id="1.10.510.10:FF:000077">
    <property type="entry name" value="Vascular endothelial growth factor receptor 2"/>
    <property type="match status" value="1"/>
</dbReference>
<keyword evidence="11" id="KW-0677">Repeat</keyword>
<dbReference type="CDD" id="cd05054">
    <property type="entry name" value="PTKc_VEGFR"/>
    <property type="match status" value="1"/>
</dbReference>
<evidence type="ECO:0000256" key="24">
    <source>
        <dbReference type="ARBA" id="ARBA00051243"/>
    </source>
</evidence>
<evidence type="ECO:0000256" key="5">
    <source>
        <dbReference type="ARBA" id="ARBA00022475"/>
    </source>
</evidence>
<dbReference type="GO" id="GO:0007169">
    <property type="term" value="P:cell surface receptor protein tyrosine kinase signaling pathway"/>
    <property type="evidence" value="ECO:0007669"/>
    <property type="project" value="InterPro"/>
</dbReference>
<dbReference type="InterPro" id="IPR001824">
    <property type="entry name" value="Tyr_kinase_rcpt_3_CS"/>
</dbReference>
<reference evidence="31" key="3">
    <citation type="submission" date="2025-09" db="UniProtKB">
        <authorList>
            <consortium name="Ensembl"/>
        </authorList>
    </citation>
    <scope>IDENTIFICATION</scope>
</reference>
<dbReference type="EC" id="2.7.10.1" evidence="3"/>
<keyword evidence="4" id="KW-0217">Developmental protein</keyword>
<accession>A0AAZ3PQ29</accession>
<evidence type="ECO:0000313" key="31">
    <source>
        <dbReference type="Ensembl" id="ENSOTSP00005118415.1"/>
    </source>
</evidence>
<feature type="region of interest" description="Disordered" evidence="27">
    <location>
        <begin position="1216"/>
        <end position="1235"/>
    </location>
</feature>
<evidence type="ECO:0000313" key="32">
    <source>
        <dbReference type="Proteomes" id="UP000694402"/>
    </source>
</evidence>
<dbReference type="CDD" id="cd00096">
    <property type="entry name" value="Ig"/>
    <property type="match status" value="1"/>
</dbReference>
<keyword evidence="22" id="KW-0325">Glycoprotein</keyword>
<dbReference type="FunFam" id="2.60.40.10:FF:000247">
    <property type="entry name" value="Vascular endothelial growth factor receptor 3"/>
    <property type="match status" value="1"/>
</dbReference>
<protein>
    <recommendedName>
        <fullName evidence="3">receptor protein-tyrosine kinase</fullName>
        <ecNumber evidence="3">2.7.10.1</ecNumber>
    </recommendedName>
</protein>
<dbReference type="Pfam" id="PF07714">
    <property type="entry name" value="PK_Tyr_Ser-Thr"/>
    <property type="match status" value="1"/>
</dbReference>
<evidence type="ECO:0000256" key="17">
    <source>
        <dbReference type="ARBA" id="ARBA00022989"/>
    </source>
</evidence>
<evidence type="ECO:0000256" key="16">
    <source>
        <dbReference type="ARBA" id="ARBA00022840"/>
    </source>
</evidence>
<dbReference type="InterPro" id="IPR041348">
    <property type="entry name" value="VEGFR-2_TMD"/>
</dbReference>
<dbReference type="InterPro" id="IPR003598">
    <property type="entry name" value="Ig_sub2"/>
</dbReference>
<evidence type="ECO:0000256" key="9">
    <source>
        <dbReference type="ARBA" id="ARBA00022692"/>
    </source>
</evidence>
<keyword evidence="15" id="KW-0221">Differentiation</keyword>
<dbReference type="SMART" id="SM00406">
    <property type="entry name" value="IGv"/>
    <property type="match status" value="2"/>
</dbReference>
<evidence type="ECO:0000256" key="23">
    <source>
        <dbReference type="ARBA" id="ARBA00023319"/>
    </source>
</evidence>
<dbReference type="SMART" id="SM00408">
    <property type="entry name" value="IGc2"/>
    <property type="match status" value="5"/>
</dbReference>
<evidence type="ECO:0000256" key="2">
    <source>
        <dbReference type="ARBA" id="ARBA00004251"/>
    </source>
</evidence>
<dbReference type="PROSITE" id="PS00109">
    <property type="entry name" value="PROTEIN_KINASE_TYR"/>
    <property type="match status" value="1"/>
</dbReference>
<keyword evidence="21 26" id="KW-0675">Receptor</keyword>
<keyword evidence="20" id="KW-1015">Disulfide bond</keyword>
<dbReference type="GO" id="GO:0005768">
    <property type="term" value="C:endosome"/>
    <property type="evidence" value="ECO:0007669"/>
    <property type="project" value="UniProtKB-SubCell"/>
</dbReference>
<reference evidence="32" key="1">
    <citation type="journal article" date="2018" name="PLoS ONE">
        <title>Chinook salmon (Oncorhynchus tshawytscha) genome and transcriptome.</title>
        <authorList>
            <person name="Christensen K.A."/>
            <person name="Leong J.S."/>
            <person name="Sakhrani D."/>
            <person name="Biagi C.A."/>
            <person name="Minkley D.R."/>
            <person name="Withler R.E."/>
            <person name="Rondeau E.B."/>
            <person name="Koop B.F."/>
            <person name="Devlin R.H."/>
        </authorList>
    </citation>
    <scope>NUCLEOTIDE SEQUENCE [LARGE SCALE GENOMIC DNA]</scope>
</reference>
<dbReference type="InterPro" id="IPR000719">
    <property type="entry name" value="Prot_kinase_dom"/>
</dbReference>
<feature type="domain" description="Ig-like" evidence="30">
    <location>
        <begin position="550"/>
        <end position="681"/>
    </location>
</feature>
<dbReference type="PIRSF" id="PIRSF000615">
    <property type="entry name" value="TyrPK_CSF1-R"/>
    <property type="match status" value="1"/>
</dbReference>
<keyword evidence="19" id="KW-0829">Tyrosine-protein kinase</keyword>
<evidence type="ECO:0000256" key="4">
    <source>
        <dbReference type="ARBA" id="ARBA00022473"/>
    </source>
</evidence>
<dbReference type="InterPro" id="IPR013098">
    <property type="entry name" value="Ig_I-set"/>
</dbReference>
<dbReference type="InterPro" id="IPR007110">
    <property type="entry name" value="Ig-like_dom"/>
</dbReference>
<evidence type="ECO:0000256" key="27">
    <source>
        <dbReference type="SAM" id="MobiDB-lite"/>
    </source>
</evidence>
<keyword evidence="7" id="KW-0037">Angiogenesis</keyword>
<feature type="domain" description="Ig-like" evidence="30">
    <location>
        <begin position="226"/>
        <end position="322"/>
    </location>
</feature>
<comment type="catalytic activity">
    <reaction evidence="24">
        <text>L-tyrosyl-[protein] + ATP = O-phospho-L-tyrosyl-[protein] + ADP + H(+)</text>
        <dbReference type="Rhea" id="RHEA:10596"/>
        <dbReference type="Rhea" id="RHEA-COMP:10136"/>
        <dbReference type="Rhea" id="RHEA-COMP:20101"/>
        <dbReference type="ChEBI" id="CHEBI:15378"/>
        <dbReference type="ChEBI" id="CHEBI:30616"/>
        <dbReference type="ChEBI" id="CHEBI:46858"/>
        <dbReference type="ChEBI" id="CHEBI:61978"/>
        <dbReference type="ChEBI" id="CHEBI:456216"/>
        <dbReference type="EC" id="2.7.10.1"/>
    </reaction>
</comment>
<dbReference type="GO" id="GO:0005524">
    <property type="term" value="F:ATP binding"/>
    <property type="evidence" value="ECO:0007669"/>
    <property type="project" value="UniProtKB-UniRule"/>
</dbReference>
<dbReference type="GO" id="GO:0001525">
    <property type="term" value="P:angiogenesis"/>
    <property type="evidence" value="ECO:0007669"/>
    <property type="project" value="UniProtKB-KW"/>
</dbReference>
<evidence type="ECO:0000256" key="26">
    <source>
        <dbReference type="RuleBase" id="RU000311"/>
    </source>
</evidence>
<dbReference type="PROSITE" id="PS50835">
    <property type="entry name" value="IG_LIKE"/>
    <property type="match status" value="5"/>
</dbReference>
<feature type="chain" id="PRO_5044237634" description="receptor protein-tyrosine kinase" evidence="28">
    <location>
        <begin position="19"/>
        <end position="1311"/>
    </location>
</feature>
<keyword evidence="23 26" id="KW-0393">Immunoglobulin domain</keyword>
<dbReference type="InterPro" id="IPR020635">
    <property type="entry name" value="Tyr_kinase_cat_dom"/>
</dbReference>
<dbReference type="GO" id="GO:0005886">
    <property type="term" value="C:plasma membrane"/>
    <property type="evidence" value="ECO:0007669"/>
    <property type="project" value="UniProtKB-SubCell"/>
</dbReference>
<keyword evidence="10 28" id="KW-0732">Signal</keyword>
<dbReference type="InterPro" id="IPR055238">
    <property type="entry name" value="VEGFR1-3_N_Ig-like"/>
</dbReference>
<dbReference type="InterPro" id="IPR013106">
    <property type="entry name" value="Ig_V-set"/>
</dbReference>
<dbReference type="Pfam" id="PF22971">
    <property type="entry name" value="Ig_VEGFR-1-like_5th"/>
    <property type="match status" value="1"/>
</dbReference>
<keyword evidence="8" id="KW-0808">Transferase</keyword>
<dbReference type="FunFam" id="2.60.40.10:FF:000143">
    <property type="entry name" value="Vascular endothelial growth factor receptor 3"/>
    <property type="match status" value="1"/>
</dbReference>
<dbReference type="PANTHER" id="PTHR24416">
    <property type="entry name" value="TYROSINE-PROTEIN KINASE RECEPTOR"/>
    <property type="match status" value="1"/>
</dbReference>
<evidence type="ECO:0000256" key="6">
    <source>
        <dbReference type="ARBA" id="ARBA00022553"/>
    </source>
</evidence>
<proteinExistence type="inferred from homology"/>
<comment type="similarity">
    <text evidence="26">Belongs to the protein kinase superfamily. Tyr protein kinase family. CSF-1/PDGF receptor subfamily.</text>
</comment>
<feature type="region of interest" description="Disordered" evidence="27">
    <location>
        <begin position="588"/>
        <end position="635"/>
    </location>
</feature>
<dbReference type="Pfam" id="PF22854">
    <property type="entry name" value="VEGFR1-3_N_Ig-like"/>
    <property type="match status" value="1"/>
</dbReference>
<dbReference type="FunFam" id="2.60.40.10:FF:000606">
    <property type="entry name" value="Vascular endothelial growth factor receptor 1"/>
    <property type="match status" value="1"/>
</dbReference>
<evidence type="ECO:0000256" key="25">
    <source>
        <dbReference type="PROSITE-ProRule" id="PRU10141"/>
    </source>
</evidence>
<feature type="domain" description="Ig-like" evidence="30">
    <location>
        <begin position="423"/>
        <end position="547"/>
    </location>
</feature>
<evidence type="ECO:0000256" key="28">
    <source>
        <dbReference type="SAM" id="SignalP"/>
    </source>
</evidence>
<evidence type="ECO:0000259" key="30">
    <source>
        <dbReference type="PROSITE" id="PS50835"/>
    </source>
</evidence>
<keyword evidence="17" id="KW-1133">Transmembrane helix</keyword>
<dbReference type="PROSITE" id="PS00107">
    <property type="entry name" value="PROTEIN_KINASE_ATP"/>
    <property type="match status" value="1"/>
</dbReference>
<dbReference type="FunFam" id="3.30.200.20:FF:000041">
    <property type="entry name" value="Vascular endothelial growth factor receptor 2"/>
    <property type="match status" value="1"/>
</dbReference>
<sequence length="1311" mass="145379">MIGYIFVVLCGLVGSALAKGKVDREPKGKFSVPVLDVKSRQLVLEANQTLTIHCRGRWELSWAFPGGVARDQERMRLEDSRCGRQSQHYCSQLTLSSAQAQHTGSFRCRYSHRTLRQRAVYVYVTDRQRPFVGEQNNSPDVVYMKESQPLVFPCRVTNPDATVSLVKFPDQELTPDQRNIVWNSRQGFLIRSPTYFYIGLFSCKTSVNGTTHSLNYLTHRQVNKIMKVYLNSTSPVQSLQGESLAINCTVTAEWNSRVSISWDYPGQANRSAIVSRWIMASKFHMVFYSILSIPKLHRSDRGLYICRVTSGPVSRETNVSVTVYDRPFIRLKPRQGAEVEAHAGQKSYRLSPKLRAFPAPEVIWLKDGKVAAEECSRYHVDGNSLVIRDVVEEDAGKYTILVGIQEHRLYQNLTLSLVVNVSPGIGEKAVSVQDPGSVPRGSRQALHCTSHGVPPPRIAWLWHPCPPKGLCVCPPSSSMWSPVKERAPGTSTHNHILSVTHRQEVLQGKNKTVGVLMVAEAFVSGVYRCIASSSVGKDELDMPFYITDVPGGFSVSQEDEPREGGDLHLTCVANKHLYTNFSWQRVTDPAEATPPTPSLGGELSSGEATPPTHSLGGELSSGEATLPTPSLGGELSSGEFSDTLSLLLSNLTAGDSGTYRCSANHLLTGQNTHLDTQVDVTVLEAPVLLQNLSDCSVNISSSVTLSCRAHGVPRPFITWYKDQHTLLQGSGIVIAQGGENLHIDRITVEDQGLYTCQATNERGSVESSAYIWVHNSSGGLSLEIPTLTCTCLVATLFWLLLTLFIRKLKKPNSSSAKAEYLSIILDPGEGPLEEQCDRLQYDPGQWEFPRDRLKLEKPLGRGAFGKVMQASAFGIDNSTGCRTVAVKMLKEGATPSDHKALMTELKILNHIGHHLNVVNLLGACTKAGPLMVIVEYCRYGNLSTYLKSKRDVFLLNKDGKKRCFEEREGTEEGGKRERTEERGVSKSPLFLEDLISFSFQVSRGMEFLASRKCIHRDLAARNILLSENKVVKICDFGLARDLYKDLDYVRKGDARLPLKWMSPESIFDKVFTTQSDVWSYGVLLWEIFSLGASPYPGLNIDEEFCHQLKEGTRMRSPEYSTPEIYSTMLACWEANPSDRPTFTGLVETLGDLLEARVQQDGKDYIPLGTFLCGGRDPDSSVQRDSTESSLTDLHPHRLISLGYMNTRSTATLRTFEELPSKDPPGPDDEQGDSGMVLPSEELKRLKWTSGAKSLTRSFTISTCRENLVPCMCNDITGLHDDEPPVLPCDCDAEESCSPPPDYNSAFLYPSL</sequence>
<evidence type="ECO:0000256" key="14">
    <source>
        <dbReference type="ARBA" id="ARBA00022777"/>
    </source>
</evidence>
<dbReference type="InterPro" id="IPR017441">
    <property type="entry name" value="Protein_kinase_ATP_BS"/>
</dbReference>
<feature type="binding site" evidence="25">
    <location>
        <position position="887"/>
    </location>
    <ligand>
        <name>ATP</name>
        <dbReference type="ChEBI" id="CHEBI:30616"/>
    </ligand>
</feature>
<feature type="domain" description="Ig-like" evidence="30">
    <location>
        <begin position="327"/>
        <end position="416"/>
    </location>
</feature>
<dbReference type="Pfam" id="PF21339">
    <property type="entry name" value="VEGFR-1-like_Ig-like"/>
    <property type="match status" value="1"/>
</dbReference>
<keyword evidence="13" id="KW-0967">Endosome</keyword>
<keyword evidence="16 25" id="KW-0067">ATP-binding</keyword>
<evidence type="ECO:0000256" key="1">
    <source>
        <dbReference type="ARBA" id="ARBA00004177"/>
    </source>
</evidence>
<dbReference type="GO" id="GO:0043235">
    <property type="term" value="C:receptor complex"/>
    <property type="evidence" value="ECO:0007669"/>
    <property type="project" value="TreeGrafter"/>
</dbReference>
<dbReference type="GO" id="GO:0019838">
    <property type="term" value="F:growth factor binding"/>
    <property type="evidence" value="ECO:0007669"/>
    <property type="project" value="TreeGrafter"/>
</dbReference>
<evidence type="ECO:0000256" key="15">
    <source>
        <dbReference type="ARBA" id="ARBA00022782"/>
    </source>
</evidence>
<feature type="domain" description="Protein kinase" evidence="29">
    <location>
        <begin position="853"/>
        <end position="1153"/>
    </location>
</feature>
<comment type="subcellular location">
    <subcellularLocation>
        <location evidence="2">Cell membrane</location>
        <topology evidence="2">Single-pass type I membrane protein</topology>
    </subcellularLocation>
    <subcellularLocation>
        <location evidence="1">Endosome</location>
    </subcellularLocation>
    <subcellularLocation>
        <location evidence="26">Membrane</location>
        <topology evidence="26">Single-pass type I membrane protein</topology>
    </subcellularLocation>
</comment>
<keyword evidence="14" id="KW-0418">Kinase</keyword>
<evidence type="ECO:0000256" key="7">
    <source>
        <dbReference type="ARBA" id="ARBA00022657"/>
    </source>
</evidence>
<dbReference type="PROSITE" id="PS50011">
    <property type="entry name" value="PROTEIN_KINASE_DOM"/>
    <property type="match status" value="1"/>
</dbReference>
<keyword evidence="5" id="KW-1003">Cell membrane</keyword>
<dbReference type="GeneTree" id="ENSGT00940000158713"/>
<dbReference type="InterPro" id="IPR055229">
    <property type="entry name" value="VEGFR1-3_5th"/>
</dbReference>
<dbReference type="InterPro" id="IPR003599">
    <property type="entry name" value="Ig_sub"/>
</dbReference>
<evidence type="ECO:0000256" key="11">
    <source>
        <dbReference type="ARBA" id="ARBA00022737"/>
    </source>
</evidence>
<dbReference type="InterPro" id="IPR001245">
    <property type="entry name" value="Ser-Thr/Tyr_kinase_cat_dom"/>
</dbReference>
<keyword evidence="9 26" id="KW-0812">Transmembrane</keyword>
<dbReference type="Proteomes" id="UP000694402">
    <property type="component" value="Unassembled WGS sequence"/>
</dbReference>
<evidence type="ECO:0000259" key="29">
    <source>
        <dbReference type="PROSITE" id="PS50011"/>
    </source>
</evidence>
<dbReference type="PANTHER" id="PTHR24416:SF390">
    <property type="entry name" value="VASCULAR ENDOTHELIAL GROWTH FACTOR RECEPTOR 1"/>
    <property type="match status" value="1"/>
</dbReference>
<keyword evidence="6" id="KW-0597">Phosphoprotein</keyword>
<organism evidence="31 32">
    <name type="scientific">Oncorhynchus tshawytscha</name>
    <name type="common">Chinook salmon</name>
    <name type="synonym">Salmo tshawytscha</name>
    <dbReference type="NCBI Taxonomy" id="74940"/>
    <lineage>
        <taxon>Eukaryota</taxon>
        <taxon>Metazoa</taxon>
        <taxon>Chordata</taxon>
        <taxon>Craniata</taxon>
        <taxon>Vertebrata</taxon>
        <taxon>Euteleostomi</taxon>
        <taxon>Actinopterygii</taxon>
        <taxon>Neopterygii</taxon>
        <taxon>Teleostei</taxon>
        <taxon>Protacanthopterygii</taxon>
        <taxon>Salmoniformes</taxon>
        <taxon>Salmonidae</taxon>
        <taxon>Salmoninae</taxon>
        <taxon>Oncorhynchus</taxon>
    </lineage>
</organism>